<proteinExistence type="predicted"/>
<protein>
    <submittedName>
        <fullName evidence="1">Uncharacterized protein</fullName>
    </submittedName>
</protein>
<evidence type="ECO:0000313" key="1">
    <source>
        <dbReference type="EMBL" id="SLM16001.1"/>
    </source>
</evidence>
<sequence length="89" mass="10491">MLNRFCVYMAWHNYAKPFRIKANRKARMTHAEAAGIPRELVATGRAWMFRERAFLSRLSLDLLDQKLWKRAFSTPLKTSAEYLPRYALA</sequence>
<gene>
    <name evidence="1" type="ORF">SPIROBIBN47_90066</name>
</gene>
<organism evidence="1">
    <name type="scientific">uncultured spirochete</name>
    <dbReference type="NCBI Taxonomy" id="156406"/>
    <lineage>
        <taxon>Bacteria</taxon>
        <taxon>Pseudomonadati</taxon>
        <taxon>Spirochaetota</taxon>
        <taxon>Spirochaetia</taxon>
        <taxon>Spirochaetales</taxon>
        <taxon>environmental samples</taxon>
    </lineage>
</organism>
<dbReference type="AlphaFoldDB" id="A0A3P3XM39"/>
<name>A0A3P3XM39_9SPIR</name>
<reference evidence="1" key="1">
    <citation type="submission" date="2017-02" db="EMBL/GenBank/DDBJ databases">
        <authorList>
            <person name="Regsiter A."/>
            <person name="William W."/>
        </authorList>
    </citation>
    <scope>NUCLEOTIDE SEQUENCE</scope>
    <source>
        <strain evidence="1">Bib</strain>
    </source>
</reference>
<dbReference type="EMBL" id="FWDM01000041">
    <property type="protein sequence ID" value="SLM16001.1"/>
    <property type="molecule type" value="Genomic_DNA"/>
</dbReference>
<accession>A0A3P3XM39</accession>